<dbReference type="Gene3D" id="1.10.3210.10">
    <property type="entry name" value="Hypothetical protein af1432"/>
    <property type="match status" value="1"/>
</dbReference>
<evidence type="ECO:0000256" key="1">
    <source>
        <dbReference type="ARBA" id="ARBA00022801"/>
    </source>
</evidence>
<dbReference type="SMART" id="SM00471">
    <property type="entry name" value="HDc"/>
    <property type="match status" value="1"/>
</dbReference>
<dbReference type="PANTHER" id="PTHR11373:SF32">
    <property type="entry name" value="DEOXYGUANOSINETRIPHOSPHATE TRIPHOSPHOHYDROLASE"/>
    <property type="match status" value="1"/>
</dbReference>
<dbReference type="RefSeq" id="WP_318347089.1">
    <property type="nucleotide sequence ID" value="NZ_AP018694.1"/>
</dbReference>
<reference evidence="3" key="1">
    <citation type="journal article" date="2020" name="Int. J. Syst. Evol. Microbiol.">
        <title>Aquipluma nitroreducens gen. nov. sp. nov., a novel facultatively anaerobic bacterium isolated from a freshwater lake.</title>
        <authorList>
            <person name="Watanabe M."/>
            <person name="Kojima H."/>
            <person name="Fukui M."/>
        </authorList>
    </citation>
    <scope>NUCLEOTIDE SEQUENCE</scope>
    <source>
        <strain evidence="3">MeG22</strain>
    </source>
</reference>
<sequence length="445" mass="50651">MNWNQIISTTRLGQEELATKDNKHSRTQFQRDYDRIIFSSPFRRMQNKTQVFPLPGSVFVHNRLTHSLEVASVGRSLGSMFVEKAEIEKMEIDNPLFYEIGSVVSAACLAHDMGNPPFGHSGEDAIAQFFKKSTEPRLANELTEGQRKDFTLFDGNANAFRLLSHQFNGRREGGFALTYTTLASIVKYPYESLLTEKPKFGFFQSEKSIYARIAHELGLLQLSENPAKFVRHPLVFLVEAADDICYQLMDLEDAHKLKIHSFDQTRSLLMEFFDQQTESKQINRINETLKLVSDPNEQIAYLRASVIGKLVKQCVDVFWEKQGEILFGSFQKPLIDCVQPTSLAAMNTIKKVSVKNIYNDRSVVEIEISGYQIIGTLIEVFTEAILNPKEGFSRKLIQLMPDQYGGNYESTYEKVQSVVDFVSGMTDLYALDLYRKIKGINIPGI</sequence>
<gene>
    <name evidence="3" type="ORF">AQPE_2952</name>
</gene>
<dbReference type="PANTHER" id="PTHR11373">
    <property type="entry name" value="DEOXYNUCLEOSIDE TRIPHOSPHATE TRIPHOSPHOHYDROLASE"/>
    <property type="match status" value="1"/>
</dbReference>
<dbReference type="InterPro" id="IPR006261">
    <property type="entry name" value="dGTPase"/>
</dbReference>
<dbReference type="AlphaFoldDB" id="A0A5K7SBU9"/>
<evidence type="ECO:0000313" key="3">
    <source>
        <dbReference type="EMBL" id="BBE18784.1"/>
    </source>
</evidence>
<dbReference type="Pfam" id="PF13286">
    <property type="entry name" value="HD_assoc"/>
    <property type="match status" value="1"/>
</dbReference>
<evidence type="ECO:0000313" key="4">
    <source>
        <dbReference type="Proteomes" id="UP001193389"/>
    </source>
</evidence>
<feature type="domain" description="HD/PDEase" evidence="2">
    <location>
        <begin position="59"/>
        <end position="256"/>
    </location>
</feature>
<dbReference type="GO" id="GO:0008832">
    <property type="term" value="F:dGTPase activity"/>
    <property type="evidence" value="ECO:0007669"/>
    <property type="project" value="TreeGrafter"/>
</dbReference>
<dbReference type="GO" id="GO:0006203">
    <property type="term" value="P:dGTP catabolic process"/>
    <property type="evidence" value="ECO:0007669"/>
    <property type="project" value="TreeGrafter"/>
</dbReference>
<dbReference type="Gene3D" id="1.10.3410.10">
    <property type="entry name" value="putative deoxyguanosinetriphosphate triphosphohydrolase like domain"/>
    <property type="match status" value="1"/>
</dbReference>
<dbReference type="InterPro" id="IPR050135">
    <property type="entry name" value="dGTPase-like"/>
</dbReference>
<dbReference type="Gene3D" id="1.10.3550.10">
    <property type="entry name" value="eoxyguanosinetriphosphate triphosphohydrolase domain-like"/>
    <property type="match status" value="1"/>
</dbReference>
<dbReference type="NCBIfam" id="NF002205">
    <property type="entry name" value="PRK01096.1"/>
    <property type="match status" value="1"/>
</dbReference>
<dbReference type="Proteomes" id="UP001193389">
    <property type="component" value="Chromosome"/>
</dbReference>
<dbReference type="CDD" id="cd00077">
    <property type="entry name" value="HDc"/>
    <property type="match status" value="1"/>
</dbReference>
<dbReference type="SUPFAM" id="SSF109604">
    <property type="entry name" value="HD-domain/PDEase-like"/>
    <property type="match status" value="1"/>
</dbReference>
<proteinExistence type="predicted"/>
<organism evidence="3 4">
    <name type="scientific">Aquipluma nitroreducens</name>
    <dbReference type="NCBI Taxonomy" id="2010828"/>
    <lineage>
        <taxon>Bacteria</taxon>
        <taxon>Pseudomonadati</taxon>
        <taxon>Bacteroidota</taxon>
        <taxon>Bacteroidia</taxon>
        <taxon>Marinilabiliales</taxon>
        <taxon>Prolixibacteraceae</taxon>
        <taxon>Aquipluma</taxon>
    </lineage>
</organism>
<protein>
    <submittedName>
        <fullName evidence="3">Deoxyguanosinetriphosphate triphosphohydrolase</fullName>
    </submittedName>
</protein>
<name>A0A5K7SBU9_9BACT</name>
<dbReference type="NCBIfam" id="TIGR01353">
    <property type="entry name" value="dGTP_triPase"/>
    <property type="match status" value="1"/>
</dbReference>
<dbReference type="InterPro" id="IPR023293">
    <property type="entry name" value="dGTP_triP_hydro_central_sf"/>
</dbReference>
<dbReference type="InterPro" id="IPR027432">
    <property type="entry name" value="dGTP_triphosphohydrolase_C"/>
</dbReference>
<dbReference type="InterPro" id="IPR026875">
    <property type="entry name" value="PHydrolase_assoc_dom"/>
</dbReference>
<evidence type="ECO:0000259" key="2">
    <source>
        <dbReference type="SMART" id="SM00471"/>
    </source>
</evidence>
<dbReference type="KEGG" id="anf:AQPE_2952"/>
<keyword evidence="1" id="KW-0378">Hydrolase</keyword>
<dbReference type="InterPro" id="IPR003607">
    <property type="entry name" value="HD/PDEase_dom"/>
</dbReference>
<accession>A0A5K7SBU9</accession>
<dbReference type="EMBL" id="AP018694">
    <property type="protein sequence ID" value="BBE18784.1"/>
    <property type="molecule type" value="Genomic_DNA"/>
</dbReference>
<keyword evidence="4" id="KW-1185">Reference proteome</keyword>